<feature type="compositionally biased region" description="Basic and acidic residues" evidence="7">
    <location>
        <begin position="302"/>
        <end position="328"/>
    </location>
</feature>
<keyword evidence="10" id="KW-1185">Reference proteome</keyword>
<dbReference type="CDD" id="cd12365">
    <property type="entry name" value="RRM_RNPS1"/>
    <property type="match status" value="1"/>
</dbReference>
<dbReference type="InterPro" id="IPR035979">
    <property type="entry name" value="RBD_domain_sf"/>
</dbReference>
<dbReference type="SMART" id="SM00360">
    <property type="entry name" value="RRM"/>
    <property type="match status" value="1"/>
</dbReference>
<evidence type="ECO:0000313" key="9">
    <source>
        <dbReference type="EMBL" id="KAK4652405.1"/>
    </source>
</evidence>
<dbReference type="EMBL" id="JAFFHA010000008">
    <property type="protein sequence ID" value="KAK4652405.1"/>
    <property type="molecule type" value="Genomic_DNA"/>
</dbReference>
<comment type="subcellular location">
    <subcellularLocation>
        <location evidence="1">Nucleus</location>
    </subcellularLocation>
</comment>
<proteinExistence type="predicted"/>
<dbReference type="PROSITE" id="PS50102">
    <property type="entry name" value="RRM"/>
    <property type="match status" value="1"/>
</dbReference>
<evidence type="ECO:0000256" key="5">
    <source>
        <dbReference type="ARBA" id="ARBA00023242"/>
    </source>
</evidence>
<feature type="compositionally biased region" description="Basic residues" evidence="7">
    <location>
        <begin position="329"/>
        <end position="340"/>
    </location>
</feature>
<gene>
    <name evidence="9" type="ORF">QC762_610870</name>
</gene>
<evidence type="ECO:0000256" key="7">
    <source>
        <dbReference type="SAM" id="MobiDB-lite"/>
    </source>
</evidence>
<dbReference type="RefSeq" id="XP_062741380.1">
    <property type="nucleotide sequence ID" value="XM_062892767.1"/>
</dbReference>
<evidence type="ECO:0000313" key="10">
    <source>
        <dbReference type="Proteomes" id="UP001323405"/>
    </source>
</evidence>
<keyword evidence="3 6" id="KW-0694">RNA-binding</keyword>
<keyword evidence="2" id="KW-0507">mRNA processing</keyword>
<dbReference type="Gene3D" id="3.30.70.330">
    <property type="match status" value="1"/>
</dbReference>
<feature type="region of interest" description="Disordered" evidence="7">
    <location>
        <begin position="195"/>
        <end position="340"/>
    </location>
</feature>
<feature type="region of interest" description="Disordered" evidence="7">
    <location>
        <begin position="1"/>
        <end position="113"/>
    </location>
</feature>
<accession>A0ABR0G9H1</accession>
<evidence type="ECO:0000259" key="8">
    <source>
        <dbReference type="PROSITE" id="PS50102"/>
    </source>
</evidence>
<dbReference type="InterPro" id="IPR012677">
    <property type="entry name" value="Nucleotide-bd_a/b_plait_sf"/>
</dbReference>
<comment type="caution">
    <text evidence="9">The sequence shown here is derived from an EMBL/GenBank/DDBJ whole genome shotgun (WGS) entry which is preliminary data.</text>
</comment>
<reference evidence="9 10" key="1">
    <citation type="journal article" date="2023" name="bioRxiv">
        <title>High-quality genome assemblies of four members of thePodospora anserinaspecies complex.</title>
        <authorList>
            <person name="Ament-Velasquez S.L."/>
            <person name="Vogan A.A."/>
            <person name="Wallerman O."/>
            <person name="Hartmann F."/>
            <person name="Gautier V."/>
            <person name="Silar P."/>
            <person name="Giraud T."/>
            <person name="Johannesson H."/>
        </authorList>
    </citation>
    <scope>NUCLEOTIDE SEQUENCE [LARGE SCALE GENOMIC DNA]</scope>
    <source>
        <strain evidence="9 10">CBS 415.72m</strain>
    </source>
</reference>
<dbReference type="GeneID" id="87912674"/>
<evidence type="ECO:0000256" key="3">
    <source>
        <dbReference type="ARBA" id="ARBA00022884"/>
    </source>
</evidence>
<dbReference type="InterPro" id="IPR000504">
    <property type="entry name" value="RRM_dom"/>
</dbReference>
<keyword evidence="5" id="KW-0539">Nucleus</keyword>
<sequence length="340" mass="38278">MDTDRRSRSRDPVSRDEPADHYRPESRNRSPSRTPSEAMDRYDTHDRTSQARSPAPRNGRPRTYSRSLSRSRSRSLSRSRSRSRSRSYSRDRSWSRSRSRTRTRSPTPQARSTKIVVERLTKNVNEDHLREIFGQYGEIEDLDLPLNRQLGTNRGTAYILFYNEADAEAAIAHMHEATVDGAVINVSIVLPRRKLSPAPPTARRGANINPRIPPPHQSRPFGGNIGGGGGGGHGRGSGPGRHGNRSDTYRPRSLSRSRSRSPVLAGGNHNRRQRSPSYSSRSRSRTPPPARGGGRGSRHVGGRYDGDDDRDNRRSASRDSYDSYDRRSRSPSRHRDRGGR</sequence>
<feature type="compositionally biased region" description="Basic and acidic residues" evidence="7">
    <location>
        <begin position="38"/>
        <end position="49"/>
    </location>
</feature>
<dbReference type="PANTHER" id="PTHR15481:SF0">
    <property type="entry name" value="LD23870P-RELATED"/>
    <property type="match status" value="1"/>
</dbReference>
<dbReference type="PANTHER" id="PTHR15481">
    <property type="entry name" value="RIBONUCLEIC ACID BINDING PROTEIN S1"/>
    <property type="match status" value="1"/>
</dbReference>
<dbReference type="Proteomes" id="UP001323405">
    <property type="component" value="Unassembled WGS sequence"/>
</dbReference>
<name>A0ABR0G9H1_9PEZI</name>
<feature type="compositionally biased region" description="Gly residues" evidence="7">
    <location>
        <begin position="223"/>
        <end position="241"/>
    </location>
</feature>
<evidence type="ECO:0000256" key="4">
    <source>
        <dbReference type="ARBA" id="ARBA00023187"/>
    </source>
</evidence>
<evidence type="ECO:0000256" key="6">
    <source>
        <dbReference type="PROSITE-ProRule" id="PRU00176"/>
    </source>
</evidence>
<feature type="compositionally biased region" description="Basic and acidic residues" evidence="7">
    <location>
        <begin position="1"/>
        <end position="28"/>
    </location>
</feature>
<keyword evidence="4" id="KW-0508">mRNA splicing</keyword>
<evidence type="ECO:0000256" key="2">
    <source>
        <dbReference type="ARBA" id="ARBA00022664"/>
    </source>
</evidence>
<feature type="compositionally biased region" description="Basic residues" evidence="7">
    <location>
        <begin position="69"/>
        <end position="87"/>
    </location>
</feature>
<organism evidence="9 10">
    <name type="scientific">Podospora pseudocomata</name>
    <dbReference type="NCBI Taxonomy" id="2093779"/>
    <lineage>
        <taxon>Eukaryota</taxon>
        <taxon>Fungi</taxon>
        <taxon>Dikarya</taxon>
        <taxon>Ascomycota</taxon>
        <taxon>Pezizomycotina</taxon>
        <taxon>Sordariomycetes</taxon>
        <taxon>Sordariomycetidae</taxon>
        <taxon>Sordariales</taxon>
        <taxon>Podosporaceae</taxon>
        <taxon>Podospora</taxon>
    </lineage>
</organism>
<dbReference type="InterPro" id="IPR034201">
    <property type="entry name" value="RNPS1_RRM"/>
</dbReference>
<dbReference type="Pfam" id="PF00076">
    <property type="entry name" value="RRM_1"/>
    <property type="match status" value="1"/>
</dbReference>
<protein>
    <recommendedName>
        <fullName evidence="8">RRM domain-containing protein</fullName>
    </recommendedName>
</protein>
<evidence type="ECO:0000256" key="1">
    <source>
        <dbReference type="ARBA" id="ARBA00004123"/>
    </source>
</evidence>
<feature type="domain" description="RRM" evidence="8">
    <location>
        <begin position="113"/>
        <end position="191"/>
    </location>
</feature>
<dbReference type="SUPFAM" id="SSF54928">
    <property type="entry name" value="RNA-binding domain, RBD"/>
    <property type="match status" value="1"/>
</dbReference>